<evidence type="ECO:0000256" key="1">
    <source>
        <dbReference type="ARBA" id="ARBA00004418"/>
    </source>
</evidence>
<dbReference type="PANTHER" id="PTHR30222">
    <property type="entry name" value="SPERMIDINE/PUTRESCINE-BINDING PERIPLASMIC PROTEIN"/>
    <property type="match status" value="1"/>
</dbReference>
<dbReference type="OrthoDB" id="6796350at2"/>
<organism evidence="7 8">
    <name type="scientific">Metapseudomonas resinovorans NBRC 106553</name>
    <dbReference type="NCBI Taxonomy" id="1245471"/>
    <lineage>
        <taxon>Bacteria</taxon>
        <taxon>Pseudomonadati</taxon>
        <taxon>Pseudomonadota</taxon>
        <taxon>Gammaproteobacteria</taxon>
        <taxon>Pseudomonadales</taxon>
        <taxon>Pseudomonadaceae</taxon>
        <taxon>Metapseudomonas</taxon>
    </lineage>
</organism>
<reference evidence="7 8" key="1">
    <citation type="journal article" date="2013" name="Genome Announc.">
        <title>Complete Genome Sequence of the Carbazole Degrader Pseudomonas resinovorans Strain CA10 (NBRC 106553).</title>
        <authorList>
            <person name="Shintani M."/>
            <person name="Hosoyama A."/>
            <person name="Ohji S."/>
            <person name="Tsuchikane K."/>
            <person name="Takarada H."/>
            <person name="Yamazoe A."/>
            <person name="Fujita N."/>
            <person name="Nojiri H."/>
        </authorList>
    </citation>
    <scope>NUCLEOTIDE SEQUENCE [LARGE SCALE GENOMIC DNA]</scope>
    <source>
        <strain evidence="7 8">NBRC 106553</strain>
    </source>
</reference>
<dbReference type="Proteomes" id="UP000015503">
    <property type="component" value="Chromosome"/>
</dbReference>
<comment type="similarity">
    <text evidence="5">Belongs to the bacterial solute-binding protein PotD/PotF family.</text>
</comment>
<dbReference type="PATRIC" id="fig|1245471.3.peg.909"/>
<dbReference type="PIRSF" id="PIRSF019574">
    <property type="entry name" value="Periplasmic_polyamine_BP"/>
    <property type="match status" value="1"/>
</dbReference>
<keyword evidence="4 5" id="KW-0574">Periplasm</keyword>
<keyword evidence="2 5" id="KW-0813">Transport</keyword>
<dbReference type="PANTHER" id="PTHR30222:SF18">
    <property type="entry name" value="BIFUNCTIONAL POLYHYDROXYBUTYRATE SYNTHASE _ ABC TRANSPORTER PERIPLASMIC BINDING PROTEIN-RELATED"/>
    <property type="match status" value="1"/>
</dbReference>
<dbReference type="GO" id="GO:0015846">
    <property type="term" value="P:polyamine transport"/>
    <property type="evidence" value="ECO:0007669"/>
    <property type="project" value="InterPro"/>
</dbReference>
<evidence type="ECO:0000256" key="2">
    <source>
        <dbReference type="ARBA" id="ARBA00022448"/>
    </source>
</evidence>
<evidence type="ECO:0000256" key="4">
    <source>
        <dbReference type="ARBA" id="ARBA00022764"/>
    </source>
</evidence>
<feature type="chain" id="PRO_5004536142" description="Putrescine-binding periplasmic protein" evidence="6">
    <location>
        <begin position="20"/>
        <end position="355"/>
    </location>
</feature>
<dbReference type="HOGENOM" id="CLU_026974_1_4_6"/>
<dbReference type="GO" id="GO:0042597">
    <property type="term" value="C:periplasmic space"/>
    <property type="evidence" value="ECO:0007669"/>
    <property type="project" value="UniProtKB-SubCell"/>
</dbReference>
<evidence type="ECO:0000256" key="3">
    <source>
        <dbReference type="ARBA" id="ARBA00022729"/>
    </source>
</evidence>
<dbReference type="Gene3D" id="3.40.190.10">
    <property type="entry name" value="Periplasmic binding protein-like II"/>
    <property type="match status" value="2"/>
</dbReference>
<dbReference type="KEGG" id="pre:PCA10_09040"/>
<dbReference type="RefSeq" id="WP_016490838.1">
    <property type="nucleotide sequence ID" value="NC_021499.1"/>
</dbReference>
<protein>
    <recommendedName>
        <fullName evidence="5">Putrescine-binding periplasmic protein</fullName>
    </recommendedName>
</protein>
<dbReference type="STRING" id="1245471.PCA10_09040"/>
<dbReference type="GO" id="GO:0019808">
    <property type="term" value="F:polyamine binding"/>
    <property type="evidence" value="ECO:0007669"/>
    <property type="project" value="InterPro"/>
</dbReference>
<gene>
    <name evidence="7" type="ORF">PCA10_09040</name>
</gene>
<name>S6ARJ5_METRE</name>
<feature type="signal peptide" evidence="6">
    <location>
        <begin position="1"/>
        <end position="19"/>
    </location>
</feature>
<dbReference type="InterPro" id="IPR001188">
    <property type="entry name" value="Sperm_putr-bd"/>
</dbReference>
<keyword evidence="8" id="KW-1185">Reference proteome</keyword>
<dbReference type="Pfam" id="PF13416">
    <property type="entry name" value="SBP_bac_8"/>
    <property type="match status" value="1"/>
</dbReference>
<comment type="subcellular location">
    <subcellularLocation>
        <location evidence="1 5">Periplasm</location>
    </subcellularLocation>
</comment>
<evidence type="ECO:0000256" key="6">
    <source>
        <dbReference type="SAM" id="SignalP"/>
    </source>
</evidence>
<dbReference type="eggNOG" id="COG0687">
    <property type="taxonomic scope" value="Bacteria"/>
</dbReference>
<dbReference type="EMBL" id="AP013068">
    <property type="protein sequence ID" value="BAN46636.1"/>
    <property type="molecule type" value="Genomic_DNA"/>
</dbReference>
<evidence type="ECO:0000313" key="8">
    <source>
        <dbReference type="Proteomes" id="UP000015503"/>
    </source>
</evidence>
<dbReference type="SUPFAM" id="SSF53850">
    <property type="entry name" value="Periplasmic binding protein-like II"/>
    <property type="match status" value="1"/>
</dbReference>
<sequence length="355" mass="39298">MKKTFCLLLLSALAGLAHAEEVLRVYNWTNYIEPEVLAAFQRESGVRVEYETFNTAADLDAALAGAPRYDLVVPSHFQLARLIDEKRLQALDVAKLPHYGSLDPALLAMLAGFGSANRYVVPYLWGSVGLVSNPTLAQPAFGGSLPNSWSLLFDEQQRARLAGCGVGLLDAPEETLSLWLNYRGRNLSLGGTRQIDQAGKQLLALQSQVRNLDNDRYVDDLASGKLCVAMAWVGHALTAAERNPALRFQIPDEGALVFIDSLAIPANAARPDLAYRFIDYLLQPDNARRNALASRFYSPLAADSPEMQRLAREQPVLVPDQAERKRLYFLERLTPEQKARVDGLWQQIKAARHSG</sequence>
<keyword evidence="3 6" id="KW-0732">Signal</keyword>
<proteinExistence type="inferred from homology"/>
<dbReference type="InterPro" id="IPR006059">
    <property type="entry name" value="SBP"/>
</dbReference>
<evidence type="ECO:0000256" key="5">
    <source>
        <dbReference type="PIRNR" id="PIRNR019574"/>
    </source>
</evidence>
<evidence type="ECO:0000313" key="7">
    <source>
        <dbReference type="EMBL" id="BAN46636.1"/>
    </source>
</evidence>
<accession>S6ARJ5</accession>
<dbReference type="AlphaFoldDB" id="S6ARJ5"/>
<dbReference type="PRINTS" id="PR00909">
    <property type="entry name" value="SPERMDNBNDNG"/>
</dbReference>
<comment type="function">
    <text evidence="5">Required for the activity of the bacterial periplasmic transport system of putrescine.</text>
</comment>